<proteinExistence type="predicted"/>
<organism evidence="2 3">
    <name type="scientific">Punica granatum</name>
    <name type="common">Pomegranate</name>
    <dbReference type="NCBI Taxonomy" id="22663"/>
    <lineage>
        <taxon>Eukaryota</taxon>
        <taxon>Viridiplantae</taxon>
        <taxon>Streptophyta</taxon>
        <taxon>Embryophyta</taxon>
        <taxon>Tracheophyta</taxon>
        <taxon>Spermatophyta</taxon>
        <taxon>Magnoliopsida</taxon>
        <taxon>eudicotyledons</taxon>
        <taxon>Gunneridae</taxon>
        <taxon>Pentapetalae</taxon>
        <taxon>rosids</taxon>
        <taxon>malvids</taxon>
        <taxon>Myrtales</taxon>
        <taxon>Lythraceae</taxon>
        <taxon>Punica</taxon>
    </lineage>
</organism>
<evidence type="ECO:0000256" key="1">
    <source>
        <dbReference type="SAM" id="Phobius"/>
    </source>
</evidence>
<keyword evidence="1" id="KW-1133">Transmembrane helix</keyword>
<dbReference type="Proteomes" id="UP000197138">
    <property type="component" value="Unassembled WGS sequence"/>
</dbReference>
<dbReference type="EMBL" id="MTKT01002011">
    <property type="protein sequence ID" value="OWM82576.1"/>
    <property type="molecule type" value="Genomic_DNA"/>
</dbReference>
<gene>
    <name evidence="2" type="ORF">CDL15_Pgr002151</name>
</gene>
<keyword evidence="1" id="KW-0472">Membrane</keyword>
<evidence type="ECO:0000313" key="2">
    <source>
        <dbReference type="EMBL" id="OWM82576.1"/>
    </source>
</evidence>
<comment type="caution">
    <text evidence="2">The sequence shown here is derived from an EMBL/GenBank/DDBJ whole genome shotgun (WGS) entry which is preliminary data.</text>
</comment>
<reference evidence="3" key="1">
    <citation type="journal article" date="2017" name="Plant J.">
        <title>The pomegranate (Punica granatum L.) genome and the genomics of punicalagin biosynthesis.</title>
        <authorList>
            <person name="Qin G."/>
            <person name="Xu C."/>
            <person name="Ming R."/>
            <person name="Tang H."/>
            <person name="Guyot R."/>
            <person name="Kramer E.M."/>
            <person name="Hu Y."/>
            <person name="Yi X."/>
            <person name="Qi Y."/>
            <person name="Xu X."/>
            <person name="Gao Z."/>
            <person name="Pan H."/>
            <person name="Jian J."/>
            <person name="Tian Y."/>
            <person name="Yue Z."/>
            <person name="Xu Y."/>
        </authorList>
    </citation>
    <scope>NUCLEOTIDE SEQUENCE [LARGE SCALE GENOMIC DNA]</scope>
    <source>
        <strain evidence="3">cv. Dabenzi</strain>
    </source>
</reference>
<name>A0A218XCZ6_PUNGR</name>
<dbReference type="AlphaFoldDB" id="A0A218XCZ6"/>
<protein>
    <submittedName>
        <fullName evidence="2">Uncharacterized protein</fullName>
    </submittedName>
</protein>
<keyword evidence="1" id="KW-0812">Transmembrane</keyword>
<evidence type="ECO:0000313" key="3">
    <source>
        <dbReference type="Proteomes" id="UP000197138"/>
    </source>
</evidence>
<accession>A0A218XCZ6</accession>
<feature type="transmembrane region" description="Helical" evidence="1">
    <location>
        <begin position="20"/>
        <end position="39"/>
    </location>
</feature>
<sequence length="68" mass="8324">MKVMIEGSEERKACRVMSVYCSYFHASCLVLSFFNFFWWQKKDREIGELAAQNRWRSEDYERSKRDDE</sequence>